<organism evidence="1">
    <name type="scientific">marine sediment metagenome</name>
    <dbReference type="NCBI Taxonomy" id="412755"/>
    <lineage>
        <taxon>unclassified sequences</taxon>
        <taxon>metagenomes</taxon>
        <taxon>ecological metagenomes</taxon>
    </lineage>
</organism>
<sequence length="58" mass="6529">MSEMVQIEYTVIIASDMKALIWKVNEMLTKGDWKVSGSLVASGSQIAQPMVRMEGFYE</sequence>
<accession>A0A0F9QPJ6</accession>
<comment type="caution">
    <text evidence="1">The sequence shown here is derived from an EMBL/GenBank/DDBJ whole genome shotgun (WGS) entry which is preliminary data.</text>
</comment>
<protein>
    <submittedName>
        <fullName evidence="1">Uncharacterized protein</fullName>
    </submittedName>
</protein>
<evidence type="ECO:0000313" key="1">
    <source>
        <dbReference type="EMBL" id="KKN07228.1"/>
    </source>
</evidence>
<dbReference type="EMBL" id="LAZR01004594">
    <property type="protein sequence ID" value="KKN07228.1"/>
    <property type="molecule type" value="Genomic_DNA"/>
</dbReference>
<name>A0A0F9QPJ6_9ZZZZ</name>
<dbReference type="AlphaFoldDB" id="A0A0F9QPJ6"/>
<proteinExistence type="predicted"/>
<gene>
    <name evidence="1" type="ORF">LCGC14_1069400</name>
</gene>
<reference evidence="1" key="1">
    <citation type="journal article" date="2015" name="Nature">
        <title>Complex archaea that bridge the gap between prokaryotes and eukaryotes.</title>
        <authorList>
            <person name="Spang A."/>
            <person name="Saw J.H."/>
            <person name="Jorgensen S.L."/>
            <person name="Zaremba-Niedzwiedzka K."/>
            <person name="Martijn J."/>
            <person name="Lind A.E."/>
            <person name="van Eijk R."/>
            <person name="Schleper C."/>
            <person name="Guy L."/>
            <person name="Ettema T.J."/>
        </authorList>
    </citation>
    <scope>NUCLEOTIDE SEQUENCE</scope>
</reference>